<feature type="region of interest" description="Disordered" evidence="9">
    <location>
        <begin position="496"/>
        <end position="546"/>
    </location>
</feature>
<dbReference type="SUPFAM" id="SSF48371">
    <property type="entry name" value="ARM repeat"/>
    <property type="match status" value="1"/>
</dbReference>
<accession>A0A9D4RHZ1</accession>
<dbReference type="EMBL" id="JAIWYP010000002">
    <property type="protein sequence ID" value="KAH3866955.1"/>
    <property type="molecule type" value="Genomic_DNA"/>
</dbReference>
<evidence type="ECO:0000256" key="9">
    <source>
        <dbReference type="SAM" id="MobiDB-lite"/>
    </source>
</evidence>
<dbReference type="GO" id="GO:0016020">
    <property type="term" value="C:membrane"/>
    <property type="evidence" value="ECO:0007669"/>
    <property type="project" value="UniProtKB-SubCell"/>
</dbReference>
<feature type="domain" description="TELO2 ARM repeat" evidence="11">
    <location>
        <begin position="340"/>
        <end position="435"/>
    </location>
</feature>
<sequence>MSLQSNVRASVREIQNNLRRASSKDAFLKGLKCACEFLPCQQNQKADEICHQLDESSEVFLKNHHSQFIQFLLDIMNMDNVGQLNKDEFTKYFLIFFLNGSCENALLAVLSFIGRSGPSYQLNKSIAILEEFLRQHKIATILQEQSGLLRPSTCYLYEWKSEGRTLLWESLVSEIASIPDKMANKLKTEISDIFHPKRYIPLLISDILSTLGMVCKYIRLSKDCSLEFISHLVGKLCISGYADQFWDIMLQQTMLLVRQDFIWSRVMETIVTRVPDRCMESVLVPLVKALGWYGLMDRFLGNCVTQNQKIQLLLCTKLIFHRYFSTPQVLQNVIGYLATGASRKYLYAKMLKELVQVWGDRSSVQHTSYEQHYYLTQALVISMAFLNDPQKHELKDELLRHLLTSVDNHISFADARIRKLGMLVGEIITRKLEPDGPDLNFEVGDDDEVKELRSLLVVPEDHFNIEIPDELSMLLSENGTEVALLGIDEFLESSEPSSVMSSAGAQKPVTSSVTSSQDIQTCDPPSDLDSDDDLEPYDLTNDTDKSKVKQPKYIRDCMEDLINNEGPNKVGEALKAAESLIRGNPFGLTEISAEFSKVLLHLTDEYSLPDFRKNRFNSLVALAVMAPKQVACYLSEQFYERNYSIRQRLDVIEVLGTAAQELSKPTDLNTGKGDKPNISKIEELPPPSSEPEKWQEVVQRRIDSKTRRFGQGKTRPELKAVENKFSPVAGHFFYPLLKHFDRTENTFDLMGEDCFVLGRLMYTLGIVMYAAANSPPAKQMGKTLLEFIWVLRFHSDSKVRQGLLFAVSMVYLSVPAHMLLNDLQQEVFESKNWLEDVIDKDVNVTCKTLAVQALVLLENIIKQELLCDTDFT</sequence>
<dbReference type="Pfam" id="PF10193">
    <property type="entry name" value="Telomere_reg-2"/>
    <property type="match status" value="1"/>
</dbReference>
<name>A0A9D4RHZ1_DREPO</name>
<evidence type="ECO:0000256" key="2">
    <source>
        <dbReference type="ARBA" id="ARBA00004370"/>
    </source>
</evidence>
<dbReference type="PANTHER" id="PTHR15830:SF10">
    <property type="entry name" value="TELOMERE LENGTH REGULATION PROTEIN TEL2 HOMOLOG"/>
    <property type="match status" value="1"/>
</dbReference>
<evidence type="ECO:0000259" key="11">
    <source>
        <dbReference type="Pfam" id="PF25320"/>
    </source>
</evidence>
<evidence type="ECO:0000256" key="6">
    <source>
        <dbReference type="ARBA" id="ARBA00022490"/>
    </source>
</evidence>
<dbReference type="OrthoDB" id="10258062at2759"/>
<dbReference type="InterPro" id="IPR038528">
    <property type="entry name" value="TEL2_C_sf"/>
</dbReference>
<evidence type="ECO:0000256" key="7">
    <source>
        <dbReference type="ARBA" id="ARBA00023136"/>
    </source>
</evidence>
<feature type="compositionally biased region" description="Acidic residues" evidence="9">
    <location>
        <begin position="526"/>
        <end position="536"/>
    </location>
</feature>
<dbReference type="Proteomes" id="UP000828390">
    <property type="component" value="Unassembled WGS sequence"/>
</dbReference>
<dbReference type="GO" id="GO:0042162">
    <property type="term" value="F:telomeric DNA binding"/>
    <property type="evidence" value="ECO:0007669"/>
    <property type="project" value="TreeGrafter"/>
</dbReference>
<evidence type="ECO:0000313" key="13">
    <source>
        <dbReference type="Proteomes" id="UP000828390"/>
    </source>
</evidence>
<dbReference type="GO" id="GO:0005829">
    <property type="term" value="C:cytosol"/>
    <property type="evidence" value="ECO:0007669"/>
    <property type="project" value="TreeGrafter"/>
</dbReference>
<feature type="domain" description="Telomere length regulation protein conserved" evidence="10">
    <location>
        <begin position="551"/>
        <end position="659"/>
    </location>
</feature>
<comment type="subcellular location">
    <subcellularLocation>
        <location evidence="3">Cytoplasm</location>
    </subcellularLocation>
    <subcellularLocation>
        <location evidence="2">Membrane</location>
    </subcellularLocation>
    <subcellularLocation>
        <location evidence="1">Nucleus</location>
    </subcellularLocation>
</comment>
<comment type="caution">
    <text evidence="12">The sequence shown here is derived from an EMBL/GenBank/DDBJ whole genome shotgun (WGS) entry which is preliminary data.</text>
</comment>
<comment type="similarity">
    <text evidence="4">Belongs to the TEL2 family.</text>
</comment>
<organism evidence="12 13">
    <name type="scientific">Dreissena polymorpha</name>
    <name type="common">Zebra mussel</name>
    <name type="synonym">Mytilus polymorpha</name>
    <dbReference type="NCBI Taxonomy" id="45954"/>
    <lineage>
        <taxon>Eukaryota</taxon>
        <taxon>Metazoa</taxon>
        <taxon>Spiralia</taxon>
        <taxon>Lophotrochozoa</taxon>
        <taxon>Mollusca</taxon>
        <taxon>Bivalvia</taxon>
        <taxon>Autobranchia</taxon>
        <taxon>Heteroconchia</taxon>
        <taxon>Euheterodonta</taxon>
        <taxon>Imparidentia</taxon>
        <taxon>Neoheterodontei</taxon>
        <taxon>Myida</taxon>
        <taxon>Dreissenoidea</taxon>
        <taxon>Dreissenidae</taxon>
        <taxon>Dreissena</taxon>
    </lineage>
</organism>
<dbReference type="InterPro" id="IPR016024">
    <property type="entry name" value="ARM-type_fold"/>
</dbReference>
<dbReference type="GO" id="GO:0005634">
    <property type="term" value="C:nucleus"/>
    <property type="evidence" value="ECO:0007669"/>
    <property type="project" value="UniProtKB-SubCell"/>
</dbReference>
<reference evidence="12" key="1">
    <citation type="journal article" date="2019" name="bioRxiv">
        <title>The Genome of the Zebra Mussel, Dreissena polymorpha: A Resource for Invasive Species Research.</title>
        <authorList>
            <person name="McCartney M.A."/>
            <person name="Auch B."/>
            <person name="Kono T."/>
            <person name="Mallez S."/>
            <person name="Zhang Y."/>
            <person name="Obille A."/>
            <person name="Becker A."/>
            <person name="Abrahante J.E."/>
            <person name="Garbe J."/>
            <person name="Badalamenti J.P."/>
            <person name="Herman A."/>
            <person name="Mangelson H."/>
            <person name="Liachko I."/>
            <person name="Sullivan S."/>
            <person name="Sone E.D."/>
            <person name="Koren S."/>
            <person name="Silverstein K.A.T."/>
            <person name="Beckman K.B."/>
            <person name="Gohl D.M."/>
        </authorList>
    </citation>
    <scope>NUCLEOTIDE SEQUENCE</scope>
    <source>
        <strain evidence="12">Duluth1</strain>
        <tissue evidence="12">Whole animal</tissue>
    </source>
</reference>
<evidence type="ECO:0000313" key="12">
    <source>
        <dbReference type="EMBL" id="KAH3866955.1"/>
    </source>
</evidence>
<dbReference type="GO" id="GO:0051083">
    <property type="term" value="P:'de novo' cotranslational protein folding"/>
    <property type="evidence" value="ECO:0007669"/>
    <property type="project" value="TreeGrafter"/>
</dbReference>
<dbReference type="InterPro" id="IPR051970">
    <property type="entry name" value="TEL2_Regulation"/>
</dbReference>
<evidence type="ECO:0000259" key="10">
    <source>
        <dbReference type="Pfam" id="PF10193"/>
    </source>
</evidence>
<proteinExistence type="inferred from homology"/>
<dbReference type="InterPro" id="IPR019337">
    <property type="entry name" value="Telomere_length_regulation_dom"/>
</dbReference>
<evidence type="ECO:0000256" key="3">
    <source>
        <dbReference type="ARBA" id="ARBA00004496"/>
    </source>
</evidence>
<dbReference type="InterPro" id="IPR057348">
    <property type="entry name" value="TELO2_ARM"/>
</dbReference>
<dbReference type="FunFam" id="1.25.40.720:FF:000003">
    <property type="entry name" value="Telomere length regulation protein TEL2 homolog"/>
    <property type="match status" value="1"/>
</dbReference>
<evidence type="ECO:0000256" key="4">
    <source>
        <dbReference type="ARBA" id="ARBA00006133"/>
    </source>
</evidence>
<dbReference type="GO" id="GO:0051879">
    <property type="term" value="F:Hsp90 protein binding"/>
    <property type="evidence" value="ECO:0007669"/>
    <property type="project" value="TreeGrafter"/>
</dbReference>
<dbReference type="FunFam" id="1.25.40.720:FF:000001">
    <property type="entry name" value="Telomere length regulation protein TEL2"/>
    <property type="match status" value="1"/>
</dbReference>
<gene>
    <name evidence="12" type="ORF">DPMN_030079</name>
</gene>
<feature type="compositionally biased region" description="Basic and acidic residues" evidence="9">
    <location>
        <begin position="672"/>
        <end position="683"/>
    </location>
</feature>
<evidence type="ECO:0000256" key="5">
    <source>
        <dbReference type="ARBA" id="ARBA00018231"/>
    </source>
</evidence>
<keyword evidence="8" id="KW-0539">Nucleus</keyword>
<protein>
    <recommendedName>
        <fullName evidence="5">Telomere length regulation protein TEL2 homolog</fullName>
    </recommendedName>
</protein>
<evidence type="ECO:0000256" key="8">
    <source>
        <dbReference type="ARBA" id="ARBA00023242"/>
    </source>
</evidence>
<dbReference type="AlphaFoldDB" id="A0A9D4RHZ1"/>
<keyword evidence="6" id="KW-0963">Cytoplasm</keyword>
<dbReference type="PANTHER" id="PTHR15830">
    <property type="entry name" value="TELOMERE LENGTH REGULATION PROTEIN TEL2 FAMILY MEMBER"/>
    <property type="match status" value="1"/>
</dbReference>
<dbReference type="Gene3D" id="1.25.40.720">
    <property type="entry name" value="Telomere length regulation protein 2, C-terminal domain"/>
    <property type="match status" value="2"/>
</dbReference>
<dbReference type="Pfam" id="PF25320">
    <property type="entry name" value="TELO2_ARM"/>
    <property type="match status" value="1"/>
</dbReference>
<feature type="compositionally biased region" description="Polar residues" evidence="9">
    <location>
        <begin position="508"/>
        <end position="520"/>
    </location>
</feature>
<feature type="region of interest" description="Disordered" evidence="9">
    <location>
        <begin position="664"/>
        <end position="694"/>
    </location>
</feature>
<reference evidence="12" key="2">
    <citation type="submission" date="2020-11" db="EMBL/GenBank/DDBJ databases">
        <authorList>
            <person name="McCartney M.A."/>
            <person name="Auch B."/>
            <person name="Kono T."/>
            <person name="Mallez S."/>
            <person name="Becker A."/>
            <person name="Gohl D.M."/>
            <person name="Silverstein K.A.T."/>
            <person name="Koren S."/>
            <person name="Bechman K.B."/>
            <person name="Herman A."/>
            <person name="Abrahante J.E."/>
            <person name="Garbe J."/>
        </authorList>
    </citation>
    <scope>NUCLEOTIDE SEQUENCE</scope>
    <source>
        <strain evidence="12">Duluth1</strain>
        <tissue evidence="12">Whole animal</tissue>
    </source>
</reference>
<evidence type="ECO:0000256" key="1">
    <source>
        <dbReference type="ARBA" id="ARBA00004123"/>
    </source>
</evidence>
<keyword evidence="7" id="KW-0472">Membrane</keyword>
<keyword evidence="13" id="KW-1185">Reference proteome</keyword>